<proteinExistence type="predicted"/>
<comment type="caution">
    <text evidence="1">The sequence shown here is derived from an EMBL/GenBank/DDBJ whole genome shotgun (WGS) entry which is preliminary data.</text>
</comment>
<accession>A0ABT5MPP7</accession>
<keyword evidence="2" id="KW-1185">Reference proteome</keyword>
<reference evidence="1 2" key="1">
    <citation type="submission" date="2023-02" db="EMBL/GenBank/DDBJ databases">
        <title>Bacterial whole genome sequence for Curvibacter sp. HBC28.</title>
        <authorList>
            <person name="Le V."/>
            <person name="Ko S.-R."/>
            <person name="Ahn C.-Y."/>
            <person name="Oh H.-M."/>
        </authorList>
    </citation>
    <scope>NUCLEOTIDE SEQUENCE [LARGE SCALE GENOMIC DNA]</scope>
    <source>
        <strain evidence="1 2">HBC28</strain>
    </source>
</reference>
<sequence>MSATPPTSLTSMPDSPDRADRLTFSARCTALFDFLKNTGIGEWRAMMANVYANALDALASAVSASSSANAAQASANAAQALVNAAKWVPGAYTAGQAVWSPVDLLTYRARVDLAASSVDPSSDRPNWAPAQDSGLPAQRITANTSAQVGLHYVFAAGGITLTFPASPAVGDRIGITNASGTATCLVDPNGKKFKGNSTVMKLDDLAASAVLRYANSTDGWIKQ</sequence>
<organism evidence="1 2">
    <name type="scientific">Curvibacter microcysteis</name>
    <dbReference type="NCBI Taxonomy" id="3026419"/>
    <lineage>
        <taxon>Bacteria</taxon>
        <taxon>Pseudomonadati</taxon>
        <taxon>Pseudomonadota</taxon>
        <taxon>Betaproteobacteria</taxon>
        <taxon>Burkholderiales</taxon>
        <taxon>Comamonadaceae</taxon>
        <taxon>Curvibacter</taxon>
    </lineage>
</organism>
<evidence type="ECO:0000313" key="2">
    <source>
        <dbReference type="Proteomes" id="UP001528672"/>
    </source>
</evidence>
<dbReference type="EMBL" id="JAQSIO010000016">
    <property type="protein sequence ID" value="MDD0817215.1"/>
    <property type="molecule type" value="Genomic_DNA"/>
</dbReference>
<dbReference type="Proteomes" id="UP001528672">
    <property type="component" value="Unassembled WGS sequence"/>
</dbReference>
<protein>
    <submittedName>
        <fullName evidence="1">Uncharacterized protein</fullName>
    </submittedName>
</protein>
<gene>
    <name evidence="1" type="ORF">PSQ39_21450</name>
</gene>
<name>A0ABT5MPP7_9BURK</name>
<evidence type="ECO:0000313" key="1">
    <source>
        <dbReference type="EMBL" id="MDD0817215.1"/>
    </source>
</evidence>
<dbReference type="RefSeq" id="WP_273929684.1">
    <property type="nucleotide sequence ID" value="NZ_JAQSIO010000016.1"/>
</dbReference>